<reference evidence="2" key="3">
    <citation type="submission" date="2025-08" db="UniProtKB">
        <authorList>
            <consortium name="Ensembl"/>
        </authorList>
    </citation>
    <scope>IDENTIFICATION</scope>
</reference>
<dbReference type="Ensembl" id="ENSGGOT00000054454.1">
    <property type="protein sequence ID" value="ENSGGOP00000039956.1"/>
    <property type="gene ID" value="ENSGGOG00000005002.3"/>
</dbReference>
<proteinExistence type="predicted"/>
<keyword evidence="3" id="KW-1185">Reference proteome</keyword>
<dbReference type="EMBL" id="CABD030038498">
    <property type="status" value="NOT_ANNOTATED_CDS"/>
    <property type="molecule type" value="Genomic_DNA"/>
</dbReference>
<evidence type="ECO:0000313" key="3">
    <source>
        <dbReference type="Proteomes" id="UP000001519"/>
    </source>
</evidence>
<name>A0A2I2YY83_GORGO</name>
<protein>
    <submittedName>
        <fullName evidence="2">Cytokine receptor like factor 3</fullName>
    </submittedName>
</protein>
<dbReference type="EMBL" id="CABD030038501">
    <property type="status" value="NOT_ANNOTATED_CDS"/>
    <property type="molecule type" value="Genomic_DNA"/>
</dbReference>
<reference evidence="3" key="1">
    <citation type="submission" date="2011-05" db="EMBL/GenBank/DDBJ databases">
        <title>Insights into the evolution of the great apes provided by the gorilla genome.</title>
        <authorList>
            <person name="Scally A."/>
        </authorList>
    </citation>
    <scope>NUCLEOTIDE SEQUENCE [LARGE SCALE GENOMIC DNA]</scope>
</reference>
<dbReference type="AlphaFoldDB" id="A0A2I2YY83"/>
<dbReference type="EMBL" id="CABD030038502">
    <property type="status" value="NOT_ANNOTATED_CDS"/>
    <property type="molecule type" value="Genomic_DNA"/>
</dbReference>
<keyword evidence="1" id="KW-0812">Transmembrane</keyword>
<sequence>MRGAMELEPELLLQEARENVEAAQSYRRELGHRLEGLREARRQVKSPCLVVWEKRMRNCGALPKRPRTFSWTAYQKYLYWLMCLVYLLSWMTQFLT</sequence>
<gene>
    <name evidence="2" type="primary">CRLF3</name>
</gene>
<evidence type="ECO:0000313" key="2">
    <source>
        <dbReference type="Ensembl" id="ENSGGOP00000039956.1"/>
    </source>
</evidence>
<reference evidence="2" key="4">
    <citation type="submission" date="2025-09" db="UniProtKB">
        <authorList>
            <consortium name="Ensembl"/>
        </authorList>
    </citation>
    <scope>IDENTIFICATION</scope>
</reference>
<accession>A0A2I2YY83</accession>
<keyword evidence="1" id="KW-0472">Membrane</keyword>
<dbReference type="Bgee" id="ENSGGOG00000005002">
    <property type="expression patterns" value="Expressed in cerebellum and 6 other cell types or tissues"/>
</dbReference>
<organism evidence="2 3">
    <name type="scientific">Gorilla gorilla gorilla</name>
    <name type="common">Western lowland gorilla</name>
    <dbReference type="NCBI Taxonomy" id="9595"/>
    <lineage>
        <taxon>Eukaryota</taxon>
        <taxon>Metazoa</taxon>
        <taxon>Chordata</taxon>
        <taxon>Craniata</taxon>
        <taxon>Vertebrata</taxon>
        <taxon>Euteleostomi</taxon>
        <taxon>Mammalia</taxon>
        <taxon>Eutheria</taxon>
        <taxon>Euarchontoglires</taxon>
        <taxon>Primates</taxon>
        <taxon>Haplorrhini</taxon>
        <taxon>Catarrhini</taxon>
        <taxon>Hominidae</taxon>
        <taxon>Gorilla</taxon>
    </lineage>
</organism>
<keyword evidence="1" id="KW-1133">Transmembrane helix</keyword>
<dbReference type="Proteomes" id="UP000001519">
    <property type="component" value="Chromosome 5"/>
</dbReference>
<reference evidence="2 3" key="2">
    <citation type="journal article" date="2012" name="Nature">
        <title>Insights into hominid evolution from the gorilla genome sequence.</title>
        <authorList>
            <person name="Scally A."/>
            <person name="Dutheil J.Y."/>
            <person name="Hillier L.W."/>
            <person name="Jordan G.E."/>
            <person name="Goodhead I."/>
            <person name="Herrero J."/>
            <person name="Hobolth A."/>
            <person name="Lappalainen T."/>
            <person name="Mailund T."/>
            <person name="Marques-Bonet T."/>
            <person name="McCarthy S."/>
            <person name="Montgomery S.H."/>
            <person name="Schwalie P.C."/>
            <person name="Tang Y.A."/>
            <person name="Ward M.C."/>
            <person name="Xue Y."/>
            <person name="Yngvadottir B."/>
            <person name="Alkan C."/>
            <person name="Andersen L.N."/>
            <person name="Ayub Q."/>
            <person name="Ball E.V."/>
            <person name="Beal K."/>
            <person name="Bradley B.J."/>
            <person name="Chen Y."/>
            <person name="Clee C.M."/>
            <person name="Fitzgerald S."/>
            <person name="Graves T.A."/>
            <person name="Gu Y."/>
            <person name="Heath P."/>
            <person name="Heger A."/>
            <person name="Karakoc E."/>
            <person name="Kolb-Kokocinski A."/>
            <person name="Laird G.K."/>
            <person name="Lunter G."/>
            <person name="Meader S."/>
            <person name="Mort M."/>
            <person name="Mullikin J.C."/>
            <person name="Munch K."/>
            <person name="O'Connor T.D."/>
            <person name="Phillips A.D."/>
            <person name="Prado-Martinez J."/>
            <person name="Rogers A.S."/>
            <person name="Sajjadian S."/>
            <person name="Schmidt D."/>
            <person name="Shaw K."/>
            <person name="Simpson J.T."/>
            <person name="Stenson P.D."/>
            <person name="Turner D.J."/>
            <person name="Vigilant L."/>
            <person name="Vilella A.J."/>
            <person name="Whitener W."/>
            <person name="Zhu B."/>
            <person name="Cooper D.N."/>
            <person name="de Jong P."/>
            <person name="Dermitzakis E.T."/>
            <person name="Eichler E.E."/>
            <person name="Flicek P."/>
            <person name="Goldman N."/>
            <person name="Mundy N.I."/>
            <person name="Ning Z."/>
            <person name="Odom D.T."/>
            <person name="Ponting C.P."/>
            <person name="Quail M.A."/>
            <person name="Ryder O.A."/>
            <person name="Searle S.M."/>
            <person name="Warren W.C."/>
            <person name="Wilson R.K."/>
            <person name="Schierup M.H."/>
            <person name="Rogers J."/>
            <person name="Tyler-Smith C."/>
            <person name="Durbin R."/>
        </authorList>
    </citation>
    <scope>NUCLEOTIDE SEQUENCE [LARGE SCALE GENOMIC DNA]</scope>
</reference>
<dbReference type="EMBL" id="CABD030038499">
    <property type="status" value="NOT_ANNOTATED_CDS"/>
    <property type="molecule type" value="Genomic_DNA"/>
</dbReference>
<feature type="transmembrane region" description="Helical" evidence="1">
    <location>
        <begin position="77"/>
        <end position="95"/>
    </location>
</feature>
<dbReference type="SMR" id="A0A2I2YY83"/>
<dbReference type="EMBL" id="CABD030038500">
    <property type="status" value="NOT_ANNOTATED_CDS"/>
    <property type="molecule type" value="Genomic_DNA"/>
</dbReference>
<evidence type="ECO:0000256" key="1">
    <source>
        <dbReference type="SAM" id="Phobius"/>
    </source>
</evidence>
<dbReference type="GeneTree" id="ENSGT00940000153469"/>